<proteinExistence type="predicted"/>
<name>A0ABU3V3D7_9ACTN</name>
<comment type="caution">
    <text evidence="1">The sequence shown here is derived from an EMBL/GenBank/DDBJ whole genome shotgun (WGS) entry which is preliminary data.</text>
</comment>
<dbReference type="EMBL" id="JARAKF010000001">
    <property type="protein sequence ID" value="MDU9000701.1"/>
    <property type="molecule type" value="Genomic_DNA"/>
</dbReference>
<dbReference type="Proteomes" id="UP001257627">
    <property type="component" value="Unassembled WGS sequence"/>
</dbReference>
<reference evidence="1 2" key="1">
    <citation type="submission" date="2023-02" db="EMBL/GenBank/DDBJ databases">
        <authorList>
            <person name="Maleckis M."/>
        </authorList>
    </citation>
    <scope>NUCLEOTIDE SEQUENCE [LARGE SCALE GENOMIC DNA]</scope>
    <source>
        <strain evidence="1 2">P8-A2</strain>
    </source>
</reference>
<keyword evidence="2" id="KW-1185">Reference proteome</keyword>
<protein>
    <submittedName>
        <fullName evidence="1">Uncharacterized protein</fullName>
    </submittedName>
</protein>
<evidence type="ECO:0000313" key="1">
    <source>
        <dbReference type="EMBL" id="MDU9000701.1"/>
    </source>
</evidence>
<dbReference type="RefSeq" id="WP_164331491.1">
    <property type="nucleotide sequence ID" value="NZ_JARAKF010000001.1"/>
</dbReference>
<accession>A0ABU3V3D7</accession>
<gene>
    <name evidence="1" type="ORF">PU648_52090</name>
</gene>
<sequence length="58" mass="5864">MSEPEGSAEQGRVGKCPAKAAQLLAGVADLLGPVPEMVGAGEHLLEGQADFVQVADAF</sequence>
<evidence type="ECO:0000313" key="2">
    <source>
        <dbReference type="Proteomes" id="UP001257627"/>
    </source>
</evidence>
<organism evidence="1 2">
    <name type="scientific">Streptomyces mirabilis</name>
    <dbReference type="NCBI Taxonomy" id="68239"/>
    <lineage>
        <taxon>Bacteria</taxon>
        <taxon>Bacillati</taxon>
        <taxon>Actinomycetota</taxon>
        <taxon>Actinomycetes</taxon>
        <taxon>Kitasatosporales</taxon>
        <taxon>Streptomycetaceae</taxon>
        <taxon>Streptomyces</taxon>
    </lineage>
</organism>